<dbReference type="Proteomes" id="UP000244906">
    <property type="component" value="Unassembled WGS sequence"/>
</dbReference>
<dbReference type="Gene3D" id="3.30.70.1290">
    <property type="entry name" value="Transposase IS200-like"/>
    <property type="match status" value="1"/>
</dbReference>
<dbReference type="SMART" id="SM01321">
    <property type="entry name" value="Y1_Tnp"/>
    <property type="match status" value="1"/>
</dbReference>
<dbReference type="AlphaFoldDB" id="A0A2V1GQP3"/>
<dbReference type="InterPro" id="IPR002686">
    <property type="entry name" value="Transposase_17"/>
</dbReference>
<dbReference type="GO" id="GO:0006313">
    <property type="term" value="P:DNA transposition"/>
    <property type="evidence" value="ECO:0007669"/>
    <property type="project" value="InterPro"/>
</dbReference>
<comment type="caution">
    <text evidence="2">The sequence shown here is derived from an EMBL/GenBank/DDBJ whole genome shotgun (WGS) entry which is preliminary data.</text>
</comment>
<sequence>MKSSDQSSSDSAKADFSRRYGEKIEINKVGPRRVAMNPEYCHWFHCISRCCRKAFLCGEDPLTGESFEHRRQWIVDRLALLAQAFSVEIASYCVMSNHYHLVVCVNLEKAKSWQGDEVLRRWCKVFKGPELVRRYLDHEVLTPHEIDFLETFVEEYRERLVDLSWFMRALNEPLARQANKEDQCTGHFWQGRFTAQALLDEKAIASCMAYVDLNPLRAGIADTPEASEFTSIKQRIDKQRKSRSKNYQAKYHTAKKAESRATLPRLKPFKSKDPKIENIPFSFTAYLELLDATARTLVSGKASMGDDIPDIMTRLNIDPERWMRGMKSSRKRWGKAAGETQALQKYAKLIRQFWVQRGAPGY</sequence>
<dbReference type="GO" id="GO:0004803">
    <property type="term" value="F:transposase activity"/>
    <property type="evidence" value="ECO:0007669"/>
    <property type="project" value="InterPro"/>
</dbReference>
<accession>A0A2V1GQP3</accession>
<gene>
    <name evidence="2" type="ORF">DC094_16925</name>
</gene>
<protein>
    <submittedName>
        <fullName evidence="2">Transposase</fullName>
    </submittedName>
</protein>
<dbReference type="PANTHER" id="PTHR34322">
    <property type="entry name" value="TRANSPOSASE, Y1_TNP DOMAIN-CONTAINING"/>
    <property type="match status" value="1"/>
</dbReference>
<dbReference type="GO" id="GO:0003677">
    <property type="term" value="F:DNA binding"/>
    <property type="evidence" value="ECO:0007669"/>
    <property type="project" value="InterPro"/>
</dbReference>
<evidence type="ECO:0000313" key="3">
    <source>
        <dbReference type="Proteomes" id="UP000244906"/>
    </source>
</evidence>
<dbReference type="EMBL" id="QDDL01000008">
    <property type="protein sequence ID" value="PVZ66378.1"/>
    <property type="molecule type" value="Genomic_DNA"/>
</dbReference>
<dbReference type="OrthoDB" id="9814067at2"/>
<dbReference type="InterPro" id="IPR036515">
    <property type="entry name" value="Transposase_17_sf"/>
</dbReference>
<proteinExistence type="predicted"/>
<organism evidence="2 3">
    <name type="scientific">Pelagibaculum spongiae</name>
    <dbReference type="NCBI Taxonomy" id="2080658"/>
    <lineage>
        <taxon>Bacteria</taxon>
        <taxon>Pseudomonadati</taxon>
        <taxon>Pseudomonadota</taxon>
        <taxon>Gammaproteobacteria</taxon>
        <taxon>Oceanospirillales</taxon>
        <taxon>Pelagibaculum</taxon>
    </lineage>
</organism>
<dbReference type="PANTHER" id="PTHR34322:SF2">
    <property type="entry name" value="TRANSPOSASE IS200-LIKE DOMAIN-CONTAINING PROTEIN"/>
    <property type="match status" value="1"/>
</dbReference>
<name>A0A2V1GQP3_9GAMM</name>
<feature type="domain" description="Transposase IS200-like" evidence="1">
    <location>
        <begin position="39"/>
        <end position="214"/>
    </location>
</feature>
<keyword evidence="3" id="KW-1185">Reference proteome</keyword>
<evidence type="ECO:0000313" key="2">
    <source>
        <dbReference type="EMBL" id="PVZ66378.1"/>
    </source>
</evidence>
<evidence type="ECO:0000259" key="1">
    <source>
        <dbReference type="SMART" id="SM01321"/>
    </source>
</evidence>
<dbReference type="RefSeq" id="WP_116688297.1">
    <property type="nucleotide sequence ID" value="NZ_CAWNYD010000008.1"/>
</dbReference>
<dbReference type="SUPFAM" id="SSF143422">
    <property type="entry name" value="Transposase IS200-like"/>
    <property type="match status" value="1"/>
</dbReference>
<reference evidence="2 3" key="1">
    <citation type="submission" date="2018-04" db="EMBL/GenBank/DDBJ databases">
        <title>Thalassorhabdus spongiae gen. nov., sp. nov., isolated from a marine sponge in South-West Iceland.</title>
        <authorList>
            <person name="Knobloch S."/>
            <person name="Daussin A."/>
            <person name="Johannsson R."/>
            <person name="Marteinsson V.T."/>
        </authorList>
    </citation>
    <scope>NUCLEOTIDE SEQUENCE [LARGE SCALE GENOMIC DNA]</scope>
    <source>
        <strain evidence="2 3">Hp12</strain>
    </source>
</reference>